<dbReference type="AlphaFoldDB" id="A0AA39ZWY0"/>
<evidence type="ECO:0000256" key="1">
    <source>
        <dbReference type="SAM" id="MobiDB-lite"/>
    </source>
</evidence>
<evidence type="ECO:0000313" key="3">
    <source>
        <dbReference type="EMBL" id="KAK0705148.1"/>
    </source>
</evidence>
<reference evidence="3" key="1">
    <citation type="submission" date="2023-06" db="EMBL/GenBank/DDBJ databases">
        <title>Genome-scale phylogeny and comparative genomics of the fungal order Sordariales.</title>
        <authorList>
            <consortium name="Lawrence Berkeley National Laboratory"/>
            <person name="Hensen N."/>
            <person name="Bonometti L."/>
            <person name="Westerberg I."/>
            <person name="Brannstrom I.O."/>
            <person name="Guillou S."/>
            <person name="Cros-Aarteil S."/>
            <person name="Calhoun S."/>
            <person name="Haridas S."/>
            <person name="Kuo A."/>
            <person name="Mondo S."/>
            <person name="Pangilinan J."/>
            <person name="Riley R."/>
            <person name="Labutti K."/>
            <person name="Andreopoulos B."/>
            <person name="Lipzen A."/>
            <person name="Chen C."/>
            <person name="Yanf M."/>
            <person name="Daum C."/>
            <person name="Ng V."/>
            <person name="Clum A."/>
            <person name="Steindorff A."/>
            <person name="Ohm R."/>
            <person name="Martin F."/>
            <person name="Silar P."/>
            <person name="Natvig D."/>
            <person name="Lalanne C."/>
            <person name="Gautier V."/>
            <person name="Ament-Velasquez S.L."/>
            <person name="Kruys A."/>
            <person name="Hutchinson M.I."/>
            <person name="Powell A.J."/>
            <person name="Barry K."/>
            <person name="Miller A.N."/>
            <person name="Grigoriev I.V."/>
            <person name="Debuchy R."/>
            <person name="Gladieux P."/>
            <person name="Thoren M.H."/>
            <person name="Johannesson H."/>
        </authorList>
    </citation>
    <scope>NUCLEOTIDE SEQUENCE</scope>
    <source>
        <strain evidence="3">SMH4607-1</strain>
    </source>
</reference>
<name>A0AA39ZWY0_9PEZI</name>
<feature type="compositionally biased region" description="Basic and acidic residues" evidence="1">
    <location>
        <begin position="55"/>
        <end position="64"/>
    </location>
</feature>
<feature type="transmembrane region" description="Helical" evidence="2">
    <location>
        <begin position="6"/>
        <end position="24"/>
    </location>
</feature>
<proteinExistence type="predicted"/>
<comment type="caution">
    <text evidence="3">The sequence shown here is derived from an EMBL/GenBank/DDBJ whole genome shotgun (WGS) entry which is preliminary data.</text>
</comment>
<dbReference type="Pfam" id="PF23670">
    <property type="entry name" value="PIGBOS1"/>
    <property type="match status" value="1"/>
</dbReference>
<organism evidence="3 4">
    <name type="scientific">Lasiosphaeris hirsuta</name>
    <dbReference type="NCBI Taxonomy" id="260670"/>
    <lineage>
        <taxon>Eukaryota</taxon>
        <taxon>Fungi</taxon>
        <taxon>Dikarya</taxon>
        <taxon>Ascomycota</taxon>
        <taxon>Pezizomycotina</taxon>
        <taxon>Sordariomycetes</taxon>
        <taxon>Sordariomycetidae</taxon>
        <taxon>Sordariales</taxon>
        <taxon>Lasiosphaeriaceae</taxon>
        <taxon>Lasiosphaeris</taxon>
    </lineage>
</organism>
<keyword evidence="2" id="KW-0812">Transmembrane</keyword>
<protein>
    <submittedName>
        <fullName evidence="3">Uncharacterized protein</fullName>
    </submittedName>
</protein>
<accession>A0AA39ZWY0</accession>
<evidence type="ECO:0000256" key="2">
    <source>
        <dbReference type="SAM" id="Phobius"/>
    </source>
</evidence>
<sequence>MSNNKYFILAAVIGLGVANGYYTFNDSLKEEKQRRDGTTLSQSLQPQKSRAATQLKDHSEERNMGKSNSHQIIKAPSNPAALCLQVSGSGGNLYTAHTAHEAES</sequence>
<keyword evidence="2" id="KW-0472">Membrane</keyword>
<dbReference type="EMBL" id="JAUKUA010000007">
    <property type="protein sequence ID" value="KAK0705148.1"/>
    <property type="molecule type" value="Genomic_DNA"/>
</dbReference>
<keyword evidence="4" id="KW-1185">Reference proteome</keyword>
<keyword evidence="2" id="KW-1133">Transmembrane helix</keyword>
<dbReference type="Proteomes" id="UP001172102">
    <property type="component" value="Unassembled WGS sequence"/>
</dbReference>
<evidence type="ECO:0000313" key="4">
    <source>
        <dbReference type="Proteomes" id="UP001172102"/>
    </source>
</evidence>
<feature type="compositionally biased region" description="Polar residues" evidence="1">
    <location>
        <begin position="38"/>
        <end position="52"/>
    </location>
</feature>
<gene>
    <name evidence="3" type="ORF">B0H67DRAFT_372727</name>
</gene>
<feature type="region of interest" description="Disordered" evidence="1">
    <location>
        <begin position="30"/>
        <end position="71"/>
    </location>
</feature>
<dbReference type="InterPro" id="IPR057394">
    <property type="entry name" value="PIGBOS1"/>
</dbReference>